<dbReference type="RefSeq" id="WP_100790954.1">
    <property type="nucleotide sequence ID" value="NZ_NPDQ01000004.1"/>
</dbReference>
<evidence type="ECO:0000259" key="2">
    <source>
        <dbReference type="PROSITE" id="PS50110"/>
    </source>
</evidence>
<dbReference type="InterPro" id="IPR050706">
    <property type="entry name" value="Cyclic-di-GMP_PDE-like"/>
</dbReference>
<dbReference type="GO" id="GO:0000160">
    <property type="term" value="P:phosphorelay signal transduction system"/>
    <property type="evidence" value="ECO:0007669"/>
    <property type="project" value="InterPro"/>
</dbReference>
<evidence type="ECO:0000313" key="5">
    <source>
        <dbReference type="Proteomes" id="UP000297891"/>
    </source>
</evidence>
<feature type="domain" description="EAL" evidence="3">
    <location>
        <begin position="311"/>
        <end position="556"/>
    </location>
</feature>
<feature type="modified residue" description="4-aspartylphosphate" evidence="1">
    <location>
        <position position="63"/>
    </location>
</feature>
<organism evidence="4 5">
    <name type="scientific">Leptospira brenneri</name>
    <dbReference type="NCBI Taxonomy" id="2023182"/>
    <lineage>
        <taxon>Bacteria</taxon>
        <taxon>Pseudomonadati</taxon>
        <taxon>Spirochaetota</taxon>
        <taxon>Spirochaetia</taxon>
        <taxon>Leptospirales</taxon>
        <taxon>Leptospiraceae</taxon>
        <taxon>Leptospira</taxon>
    </lineage>
</organism>
<keyword evidence="1" id="KW-0597">Phosphoprotein</keyword>
<feature type="domain" description="Response regulatory" evidence="2">
    <location>
        <begin position="6"/>
        <end position="129"/>
    </location>
</feature>
<evidence type="ECO:0000259" key="3">
    <source>
        <dbReference type="PROSITE" id="PS50883"/>
    </source>
</evidence>
<comment type="caution">
    <text evidence="4">The sequence shown here is derived from an EMBL/GenBank/DDBJ whole genome shotgun (WGS) entry which is preliminary data.</text>
</comment>
<dbReference type="EMBL" id="RQFP01000014">
    <property type="protein sequence ID" value="TGK91862.1"/>
    <property type="molecule type" value="Genomic_DNA"/>
</dbReference>
<dbReference type="SUPFAM" id="SSF55073">
    <property type="entry name" value="Nucleotide cyclase"/>
    <property type="match status" value="1"/>
</dbReference>
<evidence type="ECO:0000256" key="1">
    <source>
        <dbReference type="PROSITE-ProRule" id="PRU00169"/>
    </source>
</evidence>
<protein>
    <submittedName>
        <fullName evidence="4">EAL domain-containing protein</fullName>
    </submittedName>
</protein>
<dbReference type="InterPro" id="IPR029787">
    <property type="entry name" value="Nucleotide_cyclase"/>
</dbReference>
<dbReference type="PANTHER" id="PTHR33121">
    <property type="entry name" value="CYCLIC DI-GMP PHOSPHODIESTERASE PDEF"/>
    <property type="match status" value="1"/>
</dbReference>
<dbReference type="SUPFAM" id="SSF52172">
    <property type="entry name" value="CheY-like"/>
    <property type="match status" value="1"/>
</dbReference>
<dbReference type="Gene3D" id="3.40.50.2300">
    <property type="match status" value="1"/>
</dbReference>
<dbReference type="CDD" id="cd01948">
    <property type="entry name" value="EAL"/>
    <property type="match status" value="1"/>
</dbReference>
<dbReference type="InterPro" id="IPR035919">
    <property type="entry name" value="EAL_sf"/>
</dbReference>
<dbReference type="GO" id="GO:0071111">
    <property type="term" value="F:cyclic-guanylate-specific phosphodiesterase activity"/>
    <property type="evidence" value="ECO:0007669"/>
    <property type="project" value="InterPro"/>
</dbReference>
<dbReference type="PANTHER" id="PTHR33121:SF71">
    <property type="entry name" value="OXYGEN SENSOR PROTEIN DOSP"/>
    <property type="match status" value="1"/>
</dbReference>
<dbReference type="InterPro" id="IPR001633">
    <property type="entry name" value="EAL_dom"/>
</dbReference>
<dbReference type="Proteomes" id="UP000297891">
    <property type="component" value="Unassembled WGS sequence"/>
</dbReference>
<dbReference type="SMART" id="SM00052">
    <property type="entry name" value="EAL"/>
    <property type="match status" value="1"/>
</dbReference>
<dbReference type="InterPro" id="IPR011006">
    <property type="entry name" value="CheY-like_superfamily"/>
</dbReference>
<dbReference type="Gene3D" id="3.30.70.270">
    <property type="match status" value="1"/>
</dbReference>
<dbReference type="Pfam" id="PF00072">
    <property type="entry name" value="Response_reg"/>
    <property type="match status" value="1"/>
</dbReference>
<dbReference type="InterPro" id="IPR001789">
    <property type="entry name" value="Sig_transdc_resp-reg_receiver"/>
</dbReference>
<accession>A0A2M9Y2C5</accession>
<evidence type="ECO:0000313" key="4">
    <source>
        <dbReference type="EMBL" id="TGK91862.1"/>
    </source>
</evidence>
<proteinExistence type="predicted"/>
<sequence>MNEKPYILCIDDEFFILWNLKEQLKKVFGSSFTIETAESAETAKEIMKEIEGSSADLAVVICDHVMPGQKGDEFLIEMQTTHPRTKKIMLTGQAPAQAIGNALNHGCLYRYLSKPWDAHDLELTIKQAIDAYFQEKSLEEKNKELADTLYFHRDSKYPNFESLVKQLKGDGNTKLQQSILLIKIVSFPTIIKTFGIEVYRKVFKKLLQLLSVHLQNEDKVYHIYSDEIAVLSLLSEGELIEKMRSFRMILKSDDLILDGVGFHLECRYSSANGQEDCYYKAKLALFQAETQGSSDFVTYTDDLSTDHHLQNFQWSQKIQTAITNKQIVPYFQGIMDNQTKQIRKFECLARIKDRDKILTPDVFLKLAKVTGSIRMIGLQMIDESMNYFSDKPYDFSINLTEAELEYKSFSKWVDARLSYYKIDPKRVSFEILEDISFSENKNSLHTIHDLKTIGCQIAIDDFGVQYSNLARLLEVEPDYLKIDGQFIKNLPENKTAYLLVQGIVELARGIGAKVVAEFVDRPAIQDMIETLGIEYSQGYLFMKPSPGIPEPSSLQL</sequence>
<name>A0A2M9Y2C5_9LEPT</name>
<gene>
    <name evidence="4" type="ORF">EHQ30_16880</name>
</gene>
<dbReference type="AlphaFoldDB" id="A0A2M9Y2C5"/>
<reference evidence="4" key="1">
    <citation type="journal article" date="2019" name="PLoS Negl. Trop. Dis.">
        <title>Revisiting the worldwide diversity of Leptospira species in the environment.</title>
        <authorList>
            <person name="Vincent A.T."/>
            <person name="Schiettekatte O."/>
            <person name="Bourhy P."/>
            <person name="Veyrier F.J."/>
            <person name="Picardeau M."/>
        </authorList>
    </citation>
    <scope>NUCLEOTIDE SEQUENCE [LARGE SCALE GENOMIC DNA]</scope>
    <source>
        <strain evidence="4">201800277</strain>
    </source>
</reference>
<dbReference type="OrthoDB" id="9762141at2"/>
<dbReference type="Pfam" id="PF00563">
    <property type="entry name" value="EAL"/>
    <property type="match status" value="1"/>
</dbReference>
<dbReference type="PROSITE" id="PS50110">
    <property type="entry name" value="RESPONSE_REGULATORY"/>
    <property type="match status" value="1"/>
</dbReference>
<dbReference type="SMART" id="SM00448">
    <property type="entry name" value="REC"/>
    <property type="match status" value="1"/>
</dbReference>
<dbReference type="PROSITE" id="PS50883">
    <property type="entry name" value="EAL"/>
    <property type="match status" value="1"/>
</dbReference>
<dbReference type="InterPro" id="IPR043128">
    <property type="entry name" value="Rev_trsase/Diguanyl_cyclase"/>
</dbReference>
<dbReference type="SUPFAM" id="SSF141868">
    <property type="entry name" value="EAL domain-like"/>
    <property type="match status" value="1"/>
</dbReference>
<keyword evidence="5" id="KW-1185">Reference proteome</keyword>
<dbReference type="Gene3D" id="3.20.20.450">
    <property type="entry name" value="EAL domain"/>
    <property type="match status" value="1"/>
</dbReference>